<dbReference type="GO" id="GO:0005737">
    <property type="term" value="C:cytoplasm"/>
    <property type="evidence" value="ECO:0007669"/>
    <property type="project" value="TreeGrafter"/>
</dbReference>
<protein>
    <recommendedName>
        <fullName evidence="3 8">ubiquitinyl hydrolase 1</fullName>
        <ecNumber evidence="3 8">3.4.19.12</ecNumber>
    </recommendedName>
</protein>
<dbReference type="InterPro" id="IPR001578">
    <property type="entry name" value="Peptidase_C12_UCH"/>
</dbReference>
<dbReference type="Pfam" id="PF01088">
    <property type="entry name" value="Peptidase_C12"/>
    <property type="match status" value="1"/>
</dbReference>
<dbReference type="Gene3D" id="1.20.58.860">
    <property type="match status" value="1"/>
</dbReference>
<dbReference type="SUPFAM" id="SSF54001">
    <property type="entry name" value="Cysteine proteinases"/>
    <property type="match status" value="1"/>
</dbReference>
<dbReference type="GO" id="GO:0016579">
    <property type="term" value="P:protein deubiquitination"/>
    <property type="evidence" value="ECO:0007669"/>
    <property type="project" value="TreeGrafter"/>
</dbReference>
<sequence>MSSILAFSATHMAWITKSVETKNLAYHHRGIALSGLQEAIGDFSQDNSDAVIGSMKDWKFQSRFAAFIEGHPSFFSSNASSITYDDQSVFLATDALRELSARLQNVHPVARQVQGILEFAHDFRSWSTSMQSEQLFEKLQSLRAWLFWLPVNLVKNNDMGTAAMVLLAQLHTLAIAIDSSLPELSGAALGSLTVQATGQIDIKLRSKVAVVTPGEMHPAELDNLMHFARLTSARNQLQDAVSQGLTHQRGQRQQSPYSFHRLSVGSQPGTPNYPPPISPALSGSIPVLASPSFEDLSFPPSPFLHYSNPGSNRTSQLLEASAVMSEHSFDNRSLSGFSQQGESPAYSPAAYSPVFLPDMPDDETWSFGGQSPGYIGGDSSHVENAARDPLHCPVYGVIFLFKYPTGEQPNVGSMDGVYDYAAADDLFFAAQTIQNACGTQALLSVLLNKADQVDLGSQLSDFKEFTGAFPSELRGEALSNSERIRDVHNSFARASPFVAEGQKPATEDDDVYHFVAYSSINNILYELDGLQPAPISHGACTFDEFPDKIIPVLQRRIDRYPAQEIRFNLLAMIRDLRIRARLSGDDDWLHREQEKRRTWQWENALRRHNLIGFIGETLKTVASSRMDGPPGGYEKWIEDAKVRTKARIEERSQQKQD</sequence>
<dbReference type="GO" id="GO:0004843">
    <property type="term" value="F:cysteine-type deubiquitinase activity"/>
    <property type="evidence" value="ECO:0007669"/>
    <property type="project" value="UniProtKB-UniRule"/>
</dbReference>
<evidence type="ECO:0000256" key="1">
    <source>
        <dbReference type="ARBA" id="ARBA00000707"/>
    </source>
</evidence>
<evidence type="ECO:0000256" key="4">
    <source>
        <dbReference type="ARBA" id="ARBA00022670"/>
    </source>
</evidence>
<comment type="catalytic activity">
    <reaction evidence="1 8">
        <text>Thiol-dependent hydrolysis of ester, thioester, amide, peptide and isopeptide bonds formed by the C-terminal Gly of ubiquitin (a 76-residue protein attached to proteins as an intracellular targeting signal).</text>
        <dbReference type="EC" id="3.4.19.12"/>
    </reaction>
</comment>
<gene>
    <name evidence="10" type="ORF">OHK93_007059</name>
</gene>
<dbReference type="Gene3D" id="3.40.532.10">
    <property type="entry name" value="Peptidase C12, ubiquitin carboxyl-terminal hydrolase"/>
    <property type="match status" value="1"/>
</dbReference>
<reference evidence="10" key="1">
    <citation type="journal article" date="2023" name="Genome Biol. Evol.">
        <title>First Whole Genome Sequence and Flow Cytometry Genome Size Data for the Lichen-Forming Fungus Ramalina farinacea (Ascomycota).</title>
        <authorList>
            <person name="Llewellyn T."/>
            <person name="Mian S."/>
            <person name="Hill R."/>
            <person name="Leitch I.J."/>
            <person name="Gaya E."/>
        </authorList>
    </citation>
    <scope>NUCLEOTIDE SEQUENCE</scope>
    <source>
        <strain evidence="10">LIQ254RAFAR</strain>
    </source>
</reference>
<accession>A0AA43TX98</accession>
<dbReference type="Pfam" id="PF18031">
    <property type="entry name" value="UCH_C"/>
    <property type="match status" value="1"/>
</dbReference>
<keyword evidence="6 8" id="KW-0378">Hydrolase</keyword>
<comment type="caution">
    <text evidence="10">The sequence shown here is derived from an EMBL/GenBank/DDBJ whole genome shotgun (WGS) entry which is preliminary data.</text>
</comment>
<proteinExistence type="inferred from homology"/>
<evidence type="ECO:0000256" key="2">
    <source>
        <dbReference type="ARBA" id="ARBA00009326"/>
    </source>
</evidence>
<name>A0AA43TX98_9LECA</name>
<evidence type="ECO:0000313" key="11">
    <source>
        <dbReference type="Proteomes" id="UP001161017"/>
    </source>
</evidence>
<dbReference type="PROSITE" id="PS52048">
    <property type="entry name" value="UCH_DOMAIN"/>
    <property type="match status" value="1"/>
</dbReference>
<dbReference type="InterPro" id="IPR041507">
    <property type="entry name" value="UCH_C"/>
</dbReference>
<evidence type="ECO:0000313" key="10">
    <source>
        <dbReference type="EMBL" id="MDI1487787.1"/>
    </source>
</evidence>
<keyword evidence="7 8" id="KW-0788">Thiol protease</keyword>
<feature type="domain" description="UCH catalytic" evidence="9">
    <location>
        <begin position="297"/>
        <end position="574"/>
    </location>
</feature>
<dbReference type="InterPro" id="IPR036959">
    <property type="entry name" value="Peptidase_C12_UCH_sf"/>
</dbReference>
<keyword evidence="11" id="KW-1185">Reference proteome</keyword>
<dbReference type="EC" id="3.4.19.12" evidence="3 8"/>
<evidence type="ECO:0000256" key="8">
    <source>
        <dbReference type="PROSITE-ProRule" id="PRU01393"/>
    </source>
</evidence>
<organism evidence="10 11">
    <name type="scientific">Ramalina farinacea</name>
    <dbReference type="NCBI Taxonomy" id="258253"/>
    <lineage>
        <taxon>Eukaryota</taxon>
        <taxon>Fungi</taxon>
        <taxon>Dikarya</taxon>
        <taxon>Ascomycota</taxon>
        <taxon>Pezizomycotina</taxon>
        <taxon>Lecanoromycetes</taxon>
        <taxon>OSLEUM clade</taxon>
        <taxon>Lecanoromycetidae</taxon>
        <taxon>Lecanorales</taxon>
        <taxon>Lecanorineae</taxon>
        <taxon>Ramalinaceae</taxon>
        <taxon>Ramalina</taxon>
    </lineage>
</organism>
<keyword evidence="5 8" id="KW-0833">Ubl conjugation pathway</keyword>
<dbReference type="AlphaFoldDB" id="A0AA43TX98"/>
<evidence type="ECO:0000256" key="6">
    <source>
        <dbReference type="ARBA" id="ARBA00022801"/>
    </source>
</evidence>
<evidence type="ECO:0000259" key="9">
    <source>
        <dbReference type="PROSITE" id="PS52048"/>
    </source>
</evidence>
<feature type="active site" description="Nucleophile" evidence="8">
    <location>
        <position position="437"/>
    </location>
</feature>
<feature type="active site" description="Proton donor" evidence="8">
    <location>
        <position position="513"/>
    </location>
</feature>
<dbReference type="InterPro" id="IPR038765">
    <property type="entry name" value="Papain-like_cys_pep_sf"/>
</dbReference>
<dbReference type="GO" id="GO:0006511">
    <property type="term" value="P:ubiquitin-dependent protein catabolic process"/>
    <property type="evidence" value="ECO:0007669"/>
    <property type="project" value="UniProtKB-UniRule"/>
</dbReference>
<feature type="site" description="Important for enzyme activity" evidence="8">
    <location>
        <position position="528"/>
    </location>
</feature>
<evidence type="ECO:0000256" key="5">
    <source>
        <dbReference type="ARBA" id="ARBA00022786"/>
    </source>
</evidence>
<dbReference type="PANTHER" id="PTHR10589">
    <property type="entry name" value="UBIQUITIN CARBOXYL-TERMINAL HYDROLASE"/>
    <property type="match status" value="1"/>
</dbReference>
<keyword evidence="4 8" id="KW-0645">Protease</keyword>
<evidence type="ECO:0000256" key="7">
    <source>
        <dbReference type="ARBA" id="ARBA00022807"/>
    </source>
</evidence>
<comment type="similarity">
    <text evidence="2 8">Belongs to the peptidase C12 family.</text>
</comment>
<dbReference type="EMBL" id="JAPUFD010000006">
    <property type="protein sequence ID" value="MDI1487787.1"/>
    <property type="molecule type" value="Genomic_DNA"/>
</dbReference>
<dbReference type="PANTHER" id="PTHR10589:SF16">
    <property type="entry name" value="UBIQUITIN CARBOXYL-TERMINAL HYDROLASE ISOZYME L5"/>
    <property type="match status" value="1"/>
</dbReference>
<dbReference type="Proteomes" id="UP001161017">
    <property type="component" value="Unassembled WGS sequence"/>
</dbReference>
<evidence type="ECO:0000256" key="3">
    <source>
        <dbReference type="ARBA" id="ARBA00012759"/>
    </source>
</evidence>
<feature type="site" description="Transition state stabilizer" evidence="8">
    <location>
        <position position="431"/>
    </location>
</feature>